<protein>
    <recommendedName>
        <fullName evidence="3">assimilatory sulfite reductase (NADPH)</fullName>
        <ecNumber evidence="3">1.8.1.2</ecNumber>
    </recommendedName>
</protein>
<dbReference type="GO" id="GO:0010181">
    <property type="term" value="F:FMN binding"/>
    <property type="evidence" value="ECO:0007669"/>
    <property type="project" value="InterPro"/>
</dbReference>
<reference evidence="16 17" key="1">
    <citation type="journal article" date="2021" name="Microbiol. Resour. Announc.">
        <title>Draft Genome Sequence of Coralloluteibacterium stylophorae LMG 29479T.</title>
        <authorList>
            <person name="Karlyshev A.V."/>
            <person name="Kudryashova E.B."/>
            <person name="Ariskina E.V."/>
            <person name="Conroy A.P."/>
            <person name="Abidueva E.Y."/>
        </authorList>
    </citation>
    <scope>NUCLEOTIDE SEQUENCE [LARGE SCALE GENOMIC DNA]</scope>
    <source>
        <strain evidence="16 17">LMG 29479</strain>
    </source>
</reference>
<evidence type="ECO:0000259" key="14">
    <source>
        <dbReference type="PROSITE" id="PS50902"/>
    </source>
</evidence>
<evidence type="ECO:0000256" key="3">
    <source>
        <dbReference type="ARBA" id="ARBA00012604"/>
    </source>
</evidence>
<evidence type="ECO:0000256" key="8">
    <source>
        <dbReference type="ARBA" id="ARBA00022827"/>
    </source>
</evidence>
<keyword evidence="7" id="KW-0288">FMN</keyword>
<dbReference type="GO" id="GO:0019344">
    <property type="term" value="P:cysteine biosynthetic process"/>
    <property type="evidence" value="ECO:0007669"/>
    <property type="project" value="UniProtKB-KW"/>
</dbReference>
<dbReference type="GO" id="GO:0005829">
    <property type="term" value="C:cytosol"/>
    <property type="evidence" value="ECO:0007669"/>
    <property type="project" value="TreeGrafter"/>
</dbReference>
<dbReference type="Gene3D" id="2.40.30.10">
    <property type="entry name" value="Translation factors"/>
    <property type="match status" value="1"/>
</dbReference>
<proteinExistence type="predicted"/>
<dbReference type="InterPro" id="IPR039261">
    <property type="entry name" value="FNR_nucleotide-bd"/>
</dbReference>
<dbReference type="PROSITE" id="PS51384">
    <property type="entry name" value="FAD_FR"/>
    <property type="match status" value="1"/>
</dbReference>
<dbReference type="RefSeq" id="WP_213173455.1">
    <property type="nucleotide sequence ID" value="NZ_JAGQFT020000002.1"/>
</dbReference>
<accession>A0AAP2C8L7</accession>
<dbReference type="EMBL" id="JAGQFT020000002">
    <property type="protein sequence ID" value="MBS7456323.1"/>
    <property type="molecule type" value="Genomic_DNA"/>
</dbReference>
<dbReference type="InterPro" id="IPR023173">
    <property type="entry name" value="NADPH_Cyt_P450_Rdtase_alpha"/>
</dbReference>
<dbReference type="GO" id="GO:0050660">
    <property type="term" value="F:flavin adenine dinucleotide binding"/>
    <property type="evidence" value="ECO:0007669"/>
    <property type="project" value="InterPro"/>
</dbReference>
<dbReference type="EC" id="1.8.1.2" evidence="3"/>
<evidence type="ECO:0000256" key="13">
    <source>
        <dbReference type="ARBA" id="ARBA00052219"/>
    </source>
</evidence>
<dbReference type="Gene3D" id="3.40.50.80">
    <property type="entry name" value="Nucleotide-binding domain of ferredoxin-NADP reductase (FNR) module"/>
    <property type="match status" value="1"/>
</dbReference>
<dbReference type="Gene3D" id="3.40.50.360">
    <property type="match status" value="1"/>
</dbReference>
<dbReference type="PANTHER" id="PTHR19384">
    <property type="entry name" value="NITRIC OXIDE SYNTHASE-RELATED"/>
    <property type="match status" value="1"/>
</dbReference>
<dbReference type="InterPro" id="IPR017938">
    <property type="entry name" value="Riboflavin_synthase-like_b-brl"/>
</dbReference>
<feature type="domain" description="Flavodoxin-like" evidence="14">
    <location>
        <begin position="65"/>
        <end position="203"/>
    </location>
</feature>
<gene>
    <name evidence="16" type="ORF">KB893_004130</name>
</gene>
<keyword evidence="5" id="KW-0028">Amino-acid biosynthesis</keyword>
<dbReference type="Proteomes" id="UP000675747">
    <property type="component" value="Unassembled WGS sequence"/>
</dbReference>
<feature type="domain" description="FAD-binding FR-type" evidence="15">
    <location>
        <begin position="232"/>
        <end position="454"/>
    </location>
</feature>
<evidence type="ECO:0000256" key="7">
    <source>
        <dbReference type="ARBA" id="ARBA00022643"/>
    </source>
</evidence>
<keyword evidence="10" id="KW-0249">Electron transport</keyword>
<dbReference type="PRINTS" id="PR00371">
    <property type="entry name" value="FPNCR"/>
</dbReference>
<dbReference type="Pfam" id="PF00175">
    <property type="entry name" value="NAD_binding_1"/>
    <property type="match status" value="1"/>
</dbReference>
<dbReference type="PROSITE" id="PS50902">
    <property type="entry name" value="FLAVODOXIN_LIKE"/>
    <property type="match status" value="1"/>
</dbReference>
<name>A0AAP2C8L7_9GAMM</name>
<dbReference type="FunFam" id="3.40.50.80:FF:000001">
    <property type="entry name" value="NADPH--cytochrome P450 reductase 1"/>
    <property type="match status" value="1"/>
</dbReference>
<dbReference type="SUPFAM" id="SSF52343">
    <property type="entry name" value="Ferredoxin reductase-like, C-terminal NADP-linked domain"/>
    <property type="match status" value="1"/>
</dbReference>
<dbReference type="InterPro" id="IPR029039">
    <property type="entry name" value="Flavoprotein-like_sf"/>
</dbReference>
<keyword evidence="9" id="KW-0521">NADP</keyword>
<dbReference type="SUPFAM" id="SSF63380">
    <property type="entry name" value="Riboflavin synthase domain-like"/>
    <property type="match status" value="1"/>
</dbReference>
<dbReference type="AlphaFoldDB" id="A0AAP2C8L7"/>
<keyword evidence="12" id="KW-0198">Cysteine biosynthesis</keyword>
<evidence type="ECO:0000313" key="16">
    <source>
        <dbReference type="EMBL" id="MBS7456323.1"/>
    </source>
</evidence>
<evidence type="ECO:0000256" key="1">
    <source>
        <dbReference type="ARBA" id="ARBA00001917"/>
    </source>
</evidence>
<dbReference type="PANTHER" id="PTHR19384:SF128">
    <property type="entry name" value="NADPH OXIDOREDUCTASE A"/>
    <property type="match status" value="1"/>
</dbReference>
<dbReference type="InterPro" id="IPR008254">
    <property type="entry name" value="Flavodoxin/NO_synth"/>
</dbReference>
<evidence type="ECO:0000256" key="11">
    <source>
        <dbReference type="ARBA" id="ARBA00023002"/>
    </source>
</evidence>
<dbReference type="InterPro" id="IPR001094">
    <property type="entry name" value="Flavdoxin-like"/>
</dbReference>
<sequence length="604" mass="63901">MPSLPDALALPLPEPRRAQLAAALEGLDRDALWWISGYAAGLARGGAAAAPPATPAAASPPAASLTIVHGSQTGNARREAERLAAAAEAAGLAVRVLAAGAYPQRELAKERLLYVVISTQGEGDPPDDAVALLEFLGSRRAPKLPELHYAVLGLGDSSYPQFCAIGDRLDARLAELGARRVLPAAQADLDIETVAGPWRERVLAEARALLARPAAGGTVTPLRVVPHVPAPAGPVEAEVVANQPLSGRGLRGVHAPADKDVRHIELLLDGAGLAYEPGDALAVHAPNDAAAAAAVLAATGLDADAEVVLGDARLPLREALRTARELGRPARPFLAAHAARAGAGELTAMLEGDGAGDLALLLASHRVVDVLRRWPARWEAQALVEALRPLAPRSYSIASSRRRVGDEAHLLVDVLRYDAFGEARTGTASGFLAGLADGDRVPVRLEPNPRFRLPADGSRDIVMIGPGTGVAPFRGFVQERAETGASGRNWLLFGARHFHSDFHYQLEWQQALRERALHRLDLAFSRDQAEKVYVQDRLREHGRTLVEWIDGGAHLYVCGAVAMGRDVHAALVEILATHTGADPEDAAATLAALQAEGRYSRDVY</sequence>
<evidence type="ECO:0000256" key="6">
    <source>
        <dbReference type="ARBA" id="ARBA00022630"/>
    </source>
</evidence>
<dbReference type="Gene3D" id="1.20.990.10">
    <property type="entry name" value="NADPH-cytochrome p450 Reductase, Chain A, domain 3"/>
    <property type="match status" value="1"/>
</dbReference>
<comment type="cofactor">
    <cofactor evidence="1">
        <name>FMN</name>
        <dbReference type="ChEBI" id="CHEBI:58210"/>
    </cofactor>
</comment>
<comment type="cofactor">
    <cofactor evidence="2">
        <name>FAD</name>
        <dbReference type="ChEBI" id="CHEBI:57692"/>
    </cofactor>
</comment>
<evidence type="ECO:0000256" key="10">
    <source>
        <dbReference type="ARBA" id="ARBA00022982"/>
    </source>
</evidence>
<evidence type="ECO:0000259" key="15">
    <source>
        <dbReference type="PROSITE" id="PS51384"/>
    </source>
</evidence>
<keyword evidence="4" id="KW-0813">Transport</keyword>
<comment type="caution">
    <text evidence="16">The sequence shown here is derived from an EMBL/GenBank/DDBJ whole genome shotgun (WGS) entry which is preliminary data.</text>
</comment>
<evidence type="ECO:0000256" key="4">
    <source>
        <dbReference type="ARBA" id="ARBA00022448"/>
    </source>
</evidence>
<evidence type="ECO:0000256" key="12">
    <source>
        <dbReference type="ARBA" id="ARBA00023192"/>
    </source>
</evidence>
<evidence type="ECO:0000256" key="9">
    <source>
        <dbReference type="ARBA" id="ARBA00022857"/>
    </source>
</evidence>
<dbReference type="InterPro" id="IPR001433">
    <property type="entry name" value="OxRdtase_FAD/NAD-bd"/>
</dbReference>
<evidence type="ECO:0000256" key="5">
    <source>
        <dbReference type="ARBA" id="ARBA00022605"/>
    </source>
</evidence>
<dbReference type="SUPFAM" id="SSF52218">
    <property type="entry name" value="Flavoproteins"/>
    <property type="match status" value="1"/>
</dbReference>
<dbReference type="InterPro" id="IPR001709">
    <property type="entry name" value="Flavoprot_Pyr_Nucl_cyt_Rdtase"/>
</dbReference>
<organism evidence="16 17">
    <name type="scientific">Coralloluteibacterium stylophorae</name>
    <dbReference type="NCBI Taxonomy" id="1776034"/>
    <lineage>
        <taxon>Bacteria</taxon>
        <taxon>Pseudomonadati</taxon>
        <taxon>Pseudomonadota</taxon>
        <taxon>Gammaproteobacteria</taxon>
        <taxon>Lysobacterales</taxon>
        <taxon>Lysobacteraceae</taxon>
        <taxon>Coralloluteibacterium</taxon>
    </lineage>
</organism>
<dbReference type="GO" id="GO:0004783">
    <property type="term" value="F:sulfite reductase (NADPH) activity"/>
    <property type="evidence" value="ECO:0007669"/>
    <property type="project" value="UniProtKB-EC"/>
</dbReference>
<keyword evidence="6" id="KW-0285">Flavoprotein</keyword>
<comment type="catalytic activity">
    <reaction evidence="13">
        <text>hydrogen sulfide + 3 NADP(+) + 3 H2O = sulfite + 3 NADPH + 4 H(+)</text>
        <dbReference type="Rhea" id="RHEA:13801"/>
        <dbReference type="ChEBI" id="CHEBI:15377"/>
        <dbReference type="ChEBI" id="CHEBI:15378"/>
        <dbReference type="ChEBI" id="CHEBI:17359"/>
        <dbReference type="ChEBI" id="CHEBI:29919"/>
        <dbReference type="ChEBI" id="CHEBI:57783"/>
        <dbReference type="ChEBI" id="CHEBI:58349"/>
        <dbReference type="EC" id="1.8.1.2"/>
    </reaction>
</comment>
<keyword evidence="11 16" id="KW-0560">Oxidoreductase</keyword>
<dbReference type="InterPro" id="IPR010199">
    <property type="entry name" value="CysJ"/>
</dbReference>
<dbReference type="PRINTS" id="PR00369">
    <property type="entry name" value="FLAVODOXIN"/>
</dbReference>
<dbReference type="NCBIfam" id="TIGR01931">
    <property type="entry name" value="cysJ"/>
    <property type="match status" value="1"/>
</dbReference>
<keyword evidence="8" id="KW-0274">FAD</keyword>
<evidence type="ECO:0000256" key="2">
    <source>
        <dbReference type="ARBA" id="ARBA00001974"/>
    </source>
</evidence>
<dbReference type="Pfam" id="PF00258">
    <property type="entry name" value="Flavodoxin_1"/>
    <property type="match status" value="1"/>
</dbReference>
<evidence type="ECO:0000313" key="17">
    <source>
        <dbReference type="Proteomes" id="UP000675747"/>
    </source>
</evidence>
<keyword evidence="17" id="KW-1185">Reference proteome</keyword>
<dbReference type="InterPro" id="IPR017927">
    <property type="entry name" value="FAD-bd_FR_type"/>
</dbReference>